<dbReference type="AlphaFoldDB" id="A0A3Q8CY36"/>
<sequence length="71" mass="7968">MKLKYEMLVCTRCGQVVPQGNYCVECGKRLVDTLDESENIAVGICVNCGSLTPDKEYCSKCGYNKNYTQLF</sequence>
<protein>
    <submittedName>
        <fullName evidence="1">Uncharacterized protein</fullName>
    </submittedName>
</protein>
<dbReference type="Proteomes" id="UP000314960">
    <property type="component" value="Chromosome"/>
</dbReference>
<gene>
    <name evidence="1" type="ORF">BSQ49_10215</name>
</gene>
<dbReference type="EMBL" id="CP018176">
    <property type="protein sequence ID" value="AUJ30522.1"/>
    <property type="molecule type" value="Genomic_DNA"/>
</dbReference>
<organism evidence="1 2">
    <name type="scientific">Liquorilactobacillus hordei</name>
    <dbReference type="NCBI Taxonomy" id="468911"/>
    <lineage>
        <taxon>Bacteria</taxon>
        <taxon>Bacillati</taxon>
        <taxon>Bacillota</taxon>
        <taxon>Bacilli</taxon>
        <taxon>Lactobacillales</taxon>
        <taxon>Lactobacillaceae</taxon>
        <taxon>Liquorilactobacillus</taxon>
    </lineage>
</organism>
<dbReference type="KEGG" id="lhw:BSQ49_10215"/>
<evidence type="ECO:0000313" key="2">
    <source>
        <dbReference type="Proteomes" id="UP000314960"/>
    </source>
</evidence>
<evidence type="ECO:0000313" key="1">
    <source>
        <dbReference type="EMBL" id="AUJ30522.1"/>
    </source>
</evidence>
<dbReference type="RefSeq" id="WP_141054865.1">
    <property type="nucleotide sequence ID" value="NZ_CP018176.1"/>
</dbReference>
<accession>A0A3Q8CY36</accession>
<name>A0A3Q8CY36_9LACO</name>
<proteinExistence type="predicted"/>
<reference evidence="1 2" key="1">
    <citation type="submission" date="2016-11" db="EMBL/GenBank/DDBJ databases">
        <title>Interaction between Lactobacillus species and yeast in water kefir.</title>
        <authorList>
            <person name="Behr J."/>
            <person name="Xu D."/>
            <person name="Vogel R.F."/>
        </authorList>
    </citation>
    <scope>NUCLEOTIDE SEQUENCE [LARGE SCALE GENOMIC DNA]</scope>
    <source>
        <strain evidence="1 2">TMW 1.1822</strain>
    </source>
</reference>